<reference evidence="1" key="2">
    <citation type="journal article" date="2024" name="Plant">
        <title>Genomic evolution and insights into agronomic trait innovations of Sesamum species.</title>
        <authorList>
            <person name="Miao H."/>
            <person name="Wang L."/>
            <person name="Qu L."/>
            <person name="Liu H."/>
            <person name="Sun Y."/>
            <person name="Le M."/>
            <person name="Wang Q."/>
            <person name="Wei S."/>
            <person name="Zheng Y."/>
            <person name="Lin W."/>
            <person name="Duan Y."/>
            <person name="Cao H."/>
            <person name="Xiong S."/>
            <person name="Wang X."/>
            <person name="Wei L."/>
            <person name="Li C."/>
            <person name="Ma Q."/>
            <person name="Ju M."/>
            <person name="Zhao R."/>
            <person name="Li G."/>
            <person name="Mu C."/>
            <person name="Tian Q."/>
            <person name="Mei H."/>
            <person name="Zhang T."/>
            <person name="Gao T."/>
            <person name="Zhang H."/>
        </authorList>
    </citation>
    <scope>NUCLEOTIDE SEQUENCE</scope>
    <source>
        <strain evidence="1">G01</strain>
    </source>
</reference>
<evidence type="ECO:0000313" key="1">
    <source>
        <dbReference type="EMBL" id="KAL0339262.1"/>
    </source>
</evidence>
<proteinExistence type="predicted"/>
<gene>
    <name evidence="1" type="ORF">Sangu_1448300</name>
</gene>
<sequence length="133" mass="15155">MKGSHPTFHFIKLQRPDMVAFNKIKATSEEALLVSAISKYDISTIRAWGLCVCLTEMDQGKYPFKIFSNNVNGSFLLNSMTGKASSLQKTCSRKGECSYGRTSYRQPRQTRIKTCNMLHVGQWHNYICLCCEK</sequence>
<organism evidence="1">
    <name type="scientific">Sesamum angustifolium</name>
    <dbReference type="NCBI Taxonomy" id="2727405"/>
    <lineage>
        <taxon>Eukaryota</taxon>
        <taxon>Viridiplantae</taxon>
        <taxon>Streptophyta</taxon>
        <taxon>Embryophyta</taxon>
        <taxon>Tracheophyta</taxon>
        <taxon>Spermatophyta</taxon>
        <taxon>Magnoliopsida</taxon>
        <taxon>eudicotyledons</taxon>
        <taxon>Gunneridae</taxon>
        <taxon>Pentapetalae</taxon>
        <taxon>asterids</taxon>
        <taxon>lamiids</taxon>
        <taxon>Lamiales</taxon>
        <taxon>Pedaliaceae</taxon>
        <taxon>Sesamum</taxon>
    </lineage>
</organism>
<accession>A0AAW2N6V8</accession>
<name>A0AAW2N6V8_9LAMI</name>
<protein>
    <submittedName>
        <fullName evidence="1">Uncharacterized protein</fullName>
    </submittedName>
</protein>
<dbReference type="AlphaFoldDB" id="A0AAW2N6V8"/>
<dbReference type="EMBL" id="JACGWK010000008">
    <property type="protein sequence ID" value="KAL0339262.1"/>
    <property type="molecule type" value="Genomic_DNA"/>
</dbReference>
<comment type="caution">
    <text evidence="1">The sequence shown here is derived from an EMBL/GenBank/DDBJ whole genome shotgun (WGS) entry which is preliminary data.</text>
</comment>
<reference evidence="1" key="1">
    <citation type="submission" date="2020-06" db="EMBL/GenBank/DDBJ databases">
        <authorList>
            <person name="Li T."/>
            <person name="Hu X."/>
            <person name="Zhang T."/>
            <person name="Song X."/>
            <person name="Zhang H."/>
            <person name="Dai N."/>
            <person name="Sheng W."/>
            <person name="Hou X."/>
            <person name="Wei L."/>
        </authorList>
    </citation>
    <scope>NUCLEOTIDE SEQUENCE</scope>
    <source>
        <strain evidence="1">G01</strain>
        <tissue evidence="1">Leaf</tissue>
    </source>
</reference>